<dbReference type="RefSeq" id="WP_067425556.1">
    <property type="nucleotide sequence ID" value="NZ_LZEX01000042.1"/>
</dbReference>
<evidence type="ECO:0008006" key="3">
    <source>
        <dbReference type="Google" id="ProtNLM"/>
    </source>
</evidence>
<proteinExistence type="predicted"/>
<evidence type="ECO:0000313" key="2">
    <source>
        <dbReference type="Proteomes" id="UP000092247"/>
    </source>
</evidence>
<sequence length="145" mass="16598">MTKNLIFISLFVSVLAISGCTQKDRDAISDMTYALTGVPGAKHKNAQNGEYQGGETDGQRRLRERQEQFAKKRTQWYGKSIDDLIESWGSPWGIHQRTDGGKQYTWKYLQYMNNGANHTTCVDNFTTDKKGIIKKWTSQGCWDHI</sequence>
<dbReference type="PROSITE" id="PS51257">
    <property type="entry name" value="PROKAR_LIPOPROTEIN"/>
    <property type="match status" value="1"/>
</dbReference>
<organism evidence="1 2">
    <name type="scientific">Morganella psychrotolerans</name>
    <dbReference type="NCBI Taxonomy" id="368603"/>
    <lineage>
        <taxon>Bacteria</taxon>
        <taxon>Pseudomonadati</taxon>
        <taxon>Pseudomonadota</taxon>
        <taxon>Gammaproteobacteria</taxon>
        <taxon>Enterobacterales</taxon>
        <taxon>Morganellaceae</taxon>
        <taxon>Morganella</taxon>
    </lineage>
</organism>
<accession>A0A1B8H485</accession>
<protein>
    <recommendedName>
        <fullName evidence="3">Lipoprotein</fullName>
    </recommendedName>
</protein>
<dbReference type="EMBL" id="LZEX01000042">
    <property type="protein sequence ID" value="OBU03892.1"/>
    <property type="molecule type" value="Genomic_DNA"/>
</dbReference>
<dbReference type="Proteomes" id="UP000092247">
    <property type="component" value="Unassembled WGS sequence"/>
</dbReference>
<evidence type="ECO:0000313" key="1">
    <source>
        <dbReference type="EMBL" id="OBU03892.1"/>
    </source>
</evidence>
<name>A0A1B8H485_9GAMM</name>
<reference evidence="1 2" key="1">
    <citation type="submission" date="2016-06" db="EMBL/GenBank/DDBJ databases">
        <authorList>
            <person name="Kjaerup R.B."/>
            <person name="Dalgaard T.S."/>
            <person name="Juul-Madsen H.R."/>
        </authorList>
    </citation>
    <scope>NUCLEOTIDE SEQUENCE [LARGE SCALE GENOMIC DNA]</scope>
    <source>
        <strain evidence="1 2">GCSL-Mp3</strain>
    </source>
</reference>
<gene>
    <name evidence="1" type="ORF">AYY17_10085</name>
</gene>
<dbReference type="AlphaFoldDB" id="A0A1B8H485"/>
<comment type="caution">
    <text evidence="1">The sequence shown here is derived from an EMBL/GenBank/DDBJ whole genome shotgun (WGS) entry which is preliminary data.</text>
</comment>